<dbReference type="EMBL" id="HBIW01005309">
    <property type="protein sequence ID" value="CAE0688922.1"/>
    <property type="molecule type" value="Transcribed_RNA"/>
</dbReference>
<keyword evidence="1" id="KW-0472">Membrane</keyword>
<gene>
    <name evidence="2" type="ORF">PCAL00307_LOCUS4356</name>
    <name evidence="3" type="ORF">PECAL_6P11100</name>
</gene>
<accession>A0A7S4E4N6</accession>
<sequence length="138" mass="14845">MPQTPKPPKTVTFEEFWRRAVFGIICGTVTGFTVGAVDAYKLFKGGTVKQTDLPRVAFHEMGRSAVIVAGFFGIYQTVKTGLGFAGVDYPEVKVGTATMVGAAPLSITPGLRRYVPYCLTLVAVDTYHSYFAPGADGR</sequence>
<feature type="transmembrane region" description="Helical" evidence="1">
    <location>
        <begin position="20"/>
        <end position="40"/>
    </location>
</feature>
<evidence type="ECO:0000313" key="4">
    <source>
        <dbReference type="Proteomes" id="UP000789595"/>
    </source>
</evidence>
<reference evidence="2" key="1">
    <citation type="submission" date="2021-01" db="EMBL/GenBank/DDBJ databases">
        <authorList>
            <person name="Corre E."/>
            <person name="Pelletier E."/>
            <person name="Niang G."/>
            <person name="Scheremetjew M."/>
            <person name="Finn R."/>
            <person name="Kale V."/>
            <person name="Holt S."/>
            <person name="Cochrane G."/>
            <person name="Meng A."/>
            <person name="Brown T."/>
            <person name="Cohen L."/>
        </authorList>
    </citation>
    <scope>NUCLEOTIDE SEQUENCE</scope>
    <source>
        <strain evidence="2">CCMP1756</strain>
    </source>
</reference>
<proteinExistence type="predicted"/>
<keyword evidence="4" id="KW-1185">Reference proteome</keyword>
<evidence type="ECO:0008006" key="5">
    <source>
        <dbReference type="Google" id="ProtNLM"/>
    </source>
</evidence>
<keyword evidence="1" id="KW-1133">Transmembrane helix</keyword>
<dbReference type="EMBL" id="CAKKNE010000006">
    <property type="protein sequence ID" value="CAH0379485.1"/>
    <property type="molecule type" value="Genomic_DNA"/>
</dbReference>
<protein>
    <recommendedName>
        <fullName evidence="5">Mitochondrial import inner membrane translocase subunit TIM22</fullName>
    </recommendedName>
</protein>
<evidence type="ECO:0000256" key="1">
    <source>
        <dbReference type="SAM" id="Phobius"/>
    </source>
</evidence>
<dbReference type="AlphaFoldDB" id="A0A7S4E4N6"/>
<dbReference type="Proteomes" id="UP000789595">
    <property type="component" value="Unassembled WGS sequence"/>
</dbReference>
<keyword evidence="1" id="KW-0812">Transmembrane</keyword>
<organism evidence="2">
    <name type="scientific">Pelagomonas calceolata</name>
    <dbReference type="NCBI Taxonomy" id="35677"/>
    <lineage>
        <taxon>Eukaryota</taxon>
        <taxon>Sar</taxon>
        <taxon>Stramenopiles</taxon>
        <taxon>Ochrophyta</taxon>
        <taxon>Pelagophyceae</taxon>
        <taxon>Pelagomonadales</taxon>
        <taxon>Pelagomonadaceae</taxon>
        <taxon>Pelagomonas</taxon>
    </lineage>
</organism>
<evidence type="ECO:0000313" key="3">
    <source>
        <dbReference type="EMBL" id="CAH0379485.1"/>
    </source>
</evidence>
<evidence type="ECO:0000313" key="2">
    <source>
        <dbReference type="EMBL" id="CAE0688922.1"/>
    </source>
</evidence>
<name>A0A7S4E4N6_9STRA</name>
<reference evidence="3" key="2">
    <citation type="submission" date="2021-11" db="EMBL/GenBank/DDBJ databases">
        <authorList>
            <consortium name="Genoscope - CEA"/>
            <person name="William W."/>
        </authorList>
    </citation>
    <scope>NUCLEOTIDE SEQUENCE</scope>
</reference>